<evidence type="ECO:0000259" key="8">
    <source>
        <dbReference type="Pfam" id="PF01593"/>
    </source>
</evidence>
<evidence type="ECO:0000313" key="10">
    <source>
        <dbReference type="Proteomes" id="UP000321058"/>
    </source>
</evidence>
<dbReference type="SUPFAM" id="SSF51905">
    <property type="entry name" value="FAD/NAD(P)-binding domain"/>
    <property type="match status" value="1"/>
</dbReference>
<dbReference type="PANTHER" id="PTHR10742">
    <property type="entry name" value="FLAVIN MONOAMINE OXIDASE"/>
    <property type="match status" value="1"/>
</dbReference>
<evidence type="ECO:0000256" key="1">
    <source>
        <dbReference type="ARBA" id="ARBA00004814"/>
    </source>
</evidence>
<dbReference type="InterPro" id="IPR036188">
    <property type="entry name" value="FAD/NAD-bd_sf"/>
</dbReference>
<sequence length="524" mass="56465">MAAEISRRTLVELIGRIAGAATAYSALNMAGLLDTPTAHAAPPALRPGSGNGKRIAILGAGIAGLTAAYCLGKAGYQCTVLEARSRSGGRVWTIRGGDRIAETDSTQRVEWTTDRDIYLNAGAARLSSHHQGILGYCRDLGVPLELFVNDNRAALVQFDDQFDGKPQTARRLQADLRGAIAALAAKSVPNDERVRTVLRIFGDLRGDLSYAGSSRAGFTADGTPGSGTQRGRLQPPLPLDEIAGPASVKMALALCFAELWQQAPTMLQPVGGMDAIVRAFDRTLDGVIRHNEEVVQIDRVGDGARVISLDRSTGRRSALDADFVICTIPLSVLEHIPADFSPAVSHAIKVGAKLYFPAVKVAFEAPRRWWEIDQQLYGGISWTGRDITQIWYPSHGFHGSKGVLVGAYIWTQDAARRFTEMTPAERHAAAISDGERLHPGYEKLVGPAASVAWAKVPYSLGAWIEWETSSGARQSEYPTLLAGDGPFYFAGEHMSYVTAWQEGAVQSAHYTVAQIAERVATTNK</sequence>
<name>A0A512NIJ6_9HYPH</name>
<protein>
    <recommendedName>
        <fullName evidence="4">Tryptophan 2-monooxygenase</fullName>
        <ecNumber evidence="3">1.13.12.3</ecNumber>
    </recommendedName>
</protein>
<comment type="pathway">
    <text evidence="1">Plant hormone metabolism; auxin biosynthesis.</text>
</comment>
<comment type="similarity">
    <text evidence="2">Belongs to the tryptophan 2-monooxygenase family.</text>
</comment>
<evidence type="ECO:0000256" key="4">
    <source>
        <dbReference type="ARBA" id="ARBA00017871"/>
    </source>
</evidence>
<dbReference type="Gene3D" id="3.90.660.10">
    <property type="match status" value="1"/>
</dbReference>
<dbReference type="EMBL" id="BKAJ01000110">
    <property type="protein sequence ID" value="GEP58778.1"/>
    <property type="molecule type" value="Genomic_DNA"/>
</dbReference>
<accession>A0A512NIJ6</accession>
<dbReference type="SUPFAM" id="SSF54373">
    <property type="entry name" value="FAD-linked reductases, C-terminal domain"/>
    <property type="match status" value="1"/>
</dbReference>
<dbReference type="Proteomes" id="UP000321058">
    <property type="component" value="Unassembled WGS sequence"/>
</dbReference>
<feature type="region of interest" description="Disordered" evidence="7">
    <location>
        <begin position="215"/>
        <end position="238"/>
    </location>
</feature>
<dbReference type="PANTHER" id="PTHR10742:SF342">
    <property type="entry name" value="AMINE OXIDASE"/>
    <property type="match status" value="1"/>
</dbReference>
<dbReference type="OrthoDB" id="337830at2"/>
<dbReference type="RefSeq" id="WP_147154170.1">
    <property type="nucleotide sequence ID" value="NZ_BKAJ01000110.1"/>
</dbReference>
<gene>
    <name evidence="9" type="ORF">RSO01_59440</name>
</gene>
<evidence type="ECO:0000313" key="9">
    <source>
        <dbReference type="EMBL" id="GEP58778.1"/>
    </source>
</evidence>
<dbReference type="EC" id="1.13.12.3" evidence="3"/>
<dbReference type="InterPro" id="IPR050281">
    <property type="entry name" value="Flavin_monoamine_oxidase"/>
</dbReference>
<dbReference type="InterPro" id="IPR002937">
    <property type="entry name" value="Amino_oxidase"/>
</dbReference>
<keyword evidence="5" id="KW-0073">Auxin biosynthesis</keyword>
<evidence type="ECO:0000256" key="3">
    <source>
        <dbReference type="ARBA" id="ARBA00012535"/>
    </source>
</evidence>
<dbReference type="GO" id="GO:0009851">
    <property type="term" value="P:auxin biosynthetic process"/>
    <property type="evidence" value="ECO:0007669"/>
    <property type="project" value="UniProtKB-KW"/>
</dbReference>
<organism evidence="9 10">
    <name type="scientific">Reyranella soli</name>
    <dbReference type="NCBI Taxonomy" id="1230389"/>
    <lineage>
        <taxon>Bacteria</taxon>
        <taxon>Pseudomonadati</taxon>
        <taxon>Pseudomonadota</taxon>
        <taxon>Alphaproteobacteria</taxon>
        <taxon>Hyphomicrobiales</taxon>
        <taxon>Reyranellaceae</taxon>
        <taxon>Reyranella</taxon>
    </lineage>
</organism>
<dbReference type="GO" id="GO:0009063">
    <property type="term" value="P:amino acid catabolic process"/>
    <property type="evidence" value="ECO:0007669"/>
    <property type="project" value="TreeGrafter"/>
</dbReference>
<proteinExistence type="inferred from homology"/>
<dbReference type="Gene3D" id="1.20.1440.240">
    <property type="match status" value="1"/>
</dbReference>
<evidence type="ECO:0000256" key="7">
    <source>
        <dbReference type="SAM" id="MobiDB-lite"/>
    </source>
</evidence>
<dbReference type="AlphaFoldDB" id="A0A512NIJ6"/>
<feature type="domain" description="Amine oxidase" evidence="8">
    <location>
        <begin position="62"/>
        <end position="515"/>
    </location>
</feature>
<reference evidence="9 10" key="1">
    <citation type="submission" date="2019-07" db="EMBL/GenBank/DDBJ databases">
        <title>Whole genome shotgun sequence of Reyranella soli NBRC 108950.</title>
        <authorList>
            <person name="Hosoyama A."/>
            <person name="Uohara A."/>
            <person name="Ohji S."/>
            <person name="Ichikawa N."/>
        </authorList>
    </citation>
    <scope>NUCLEOTIDE SEQUENCE [LARGE SCALE GENOMIC DNA]</scope>
    <source>
        <strain evidence="9 10">NBRC 108950</strain>
    </source>
</reference>
<evidence type="ECO:0000256" key="2">
    <source>
        <dbReference type="ARBA" id="ARBA00005833"/>
    </source>
</evidence>
<comment type="catalytic activity">
    <reaction evidence="6">
        <text>L-tryptophan + O2 = indole-3-acetamide + CO2 + H2O</text>
        <dbReference type="Rhea" id="RHEA:16165"/>
        <dbReference type="ChEBI" id="CHEBI:15377"/>
        <dbReference type="ChEBI" id="CHEBI:15379"/>
        <dbReference type="ChEBI" id="CHEBI:16031"/>
        <dbReference type="ChEBI" id="CHEBI:16526"/>
        <dbReference type="ChEBI" id="CHEBI:57912"/>
        <dbReference type="EC" id="1.13.12.3"/>
    </reaction>
</comment>
<keyword evidence="10" id="KW-1185">Reference proteome</keyword>
<evidence type="ECO:0000256" key="6">
    <source>
        <dbReference type="ARBA" id="ARBA00047321"/>
    </source>
</evidence>
<comment type="caution">
    <text evidence="9">The sequence shown here is derived from an EMBL/GenBank/DDBJ whole genome shotgun (WGS) entry which is preliminary data.</text>
</comment>
<dbReference type="GO" id="GO:0001716">
    <property type="term" value="F:L-amino-acid oxidase activity"/>
    <property type="evidence" value="ECO:0007669"/>
    <property type="project" value="TreeGrafter"/>
</dbReference>
<evidence type="ECO:0000256" key="5">
    <source>
        <dbReference type="ARBA" id="ARBA00023070"/>
    </source>
</evidence>
<dbReference type="GO" id="GO:0050361">
    <property type="term" value="F:tryptophan 2-monooxygenase activity"/>
    <property type="evidence" value="ECO:0007669"/>
    <property type="project" value="UniProtKB-EC"/>
</dbReference>
<dbReference type="Gene3D" id="3.50.50.60">
    <property type="entry name" value="FAD/NAD(P)-binding domain"/>
    <property type="match status" value="1"/>
</dbReference>
<dbReference type="Pfam" id="PF01593">
    <property type="entry name" value="Amino_oxidase"/>
    <property type="match status" value="1"/>
</dbReference>